<keyword evidence="2" id="KW-0812">Transmembrane</keyword>
<comment type="subcellular location">
    <subcellularLocation>
        <location evidence="2">Cell outer membrane</location>
        <topology evidence="2">Multi-pass membrane protein</topology>
    </subcellularLocation>
</comment>
<dbReference type="InterPro" id="IPR039426">
    <property type="entry name" value="TonB-dep_rcpt-like"/>
</dbReference>
<keyword evidence="2" id="KW-1134">Transmembrane beta strand</keyword>
<dbReference type="Proteomes" id="UP000316167">
    <property type="component" value="Unassembled WGS sequence"/>
</dbReference>
<dbReference type="Pfam" id="PF13715">
    <property type="entry name" value="CarbopepD_reg_2"/>
    <property type="match status" value="1"/>
</dbReference>
<dbReference type="NCBIfam" id="TIGR04056">
    <property type="entry name" value="OMP_RagA_SusC"/>
    <property type="match status" value="1"/>
</dbReference>
<dbReference type="SUPFAM" id="SSF49464">
    <property type="entry name" value="Carboxypeptidase regulatory domain-like"/>
    <property type="match status" value="1"/>
</dbReference>
<keyword evidence="6" id="KW-1185">Reference proteome</keyword>
<feature type="signal peptide" evidence="3">
    <location>
        <begin position="1"/>
        <end position="20"/>
    </location>
</feature>
<dbReference type="EMBL" id="VLLE01000006">
    <property type="protein sequence ID" value="TWI79124.1"/>
    <property type="molecule type" value="Genomic_DNA"/>
</dbReference>
<dbReference type="GO" id="GO:0044718">
    <property type="term" value="P:siderophore transmembrane transport"/>
    <property type="evidence" value="ECO:0007669"/>
    <property type="project" value="TreeGrafter"/>
</dbReference>
<evidence type="ECO:0000256" key="1">
    <source>
        <dbReference type="ARBA" id="ARBA00022729"/>
    </source>
</evidence>
<evidence type="ECO:0000313" key="5">
    <source>
        <dbReference type="EMBL" id="TWI79124.1"/>
    </source>
</evidence>
<evidence type="ECO:0000313" key="6">
    <source>
        <dbReference type="Proteomes" id="UP000316167"/>
    </source>
</evidence>
<dbReference type="InterPro" id="IPR037066">
    <property type="entry name" value="Plug_dom_sf"/>
</dbReference>
<dbReference type="RefSeq" id="WP_144887905.1">
    <property type="nucleotide sequence ID" value="NZ_VLLE01000006.1"/>
</dbReference>
<feature type="chain" id="PRO_5022164636" evidence="3">
    <location>
        <begin position="21"/>
        <end position="1037"/>
    </location>
</feature>
<dbReference type="InterPro" id="IPR012910">
    <property type="entry name" value="Plug_dom"/>
</dbReference>
<evidence type="ECO:0000256" key="3">
    <source>
        <dbReference type="SAM" id="SignalP"/>
    </source>
</evidence>
<comment type="similarity">
    <text evidence="2">Belongs to the TonB-dependent receptor family.</text>
</comment>
<dbReference type="AlphaFoldDB" id="A0A562SDW3"/>
<dbReference type="Gene3D" id="2.170.130.10">
    <property type="entry name" value="TonB-dependent receptor, plug domain"/>
    <property type="match status" value="1"/>
</dbReference>
<dbReference type="SUPFAM" id="SSF56935">
    <property type="entry name" value="Porins"/>
    <property type="match status" value="1"/>
</dbReference>
<evidence type="ECO:0000259" key="4">
    <source>
        <dbReference type="Pfam" id="PF07715"/>
    </source>
</evidence>
<comment type="caution">
    <text evidence="5">The sequence shown here is derived from an EMBL/GenBank/DDBJ whole genome shotgun (WGS) entry which is preliminary data.</text>
</comment>
<dbReference type="PROSITE" id="PS51257">
    <property type="entry name" value="PROKAR_LIPOPROTEIN"/>
    <property type="match status" value="1"/>
</dbReference>
<dbReference type="OrthoDB" id="9768177at2"/>
<accession>A0A562SDW3</accession>
<protein>
    <submittedName>
        <fullName evidence="5">TonB-linked SusC/RagA family outer membrane protein</fullName>
    </submittedName>
</protein>
<dbReference type="InterPro" id="IPR023996">
    <property type="entry name" value="TonB-dep_OMP_SusC/RagA"/>
</dbReference>
<dbReference type="Pfam" id="PF07715">
    <property type="entry name" value="Plug"/>
    <property type="match status" value="1"/>
</dbReference>
<dbReference type="GO" id="GO:0009279">
    <property type="term" value="C:cell outer membrane"/>
    <property type="evidence" value="ECO:0007669"/>
    <property type="project" value="UniProtKB-SubCell"/>
</dbReference>
<keyword evidence="2" id="KW-0472">Membrane</keyword>
<proteinExistence type="inferred from homology"/>
<sequence>MRKFVLLLFAAVLSCASLLAQEKKITGKVTDDSGAPIAGATVIVKGTTNGTSTDINGSFSLSVSSSARTLTISAVGFEVQDVSIGSQSSFSISLKSSGKEIGEVIVTGVAGATTKKKMTVSVTKVGAEQLQTVPASSAANALAGKVAGLKTSSVNGNPGQGADLLLRGDNNLSTSSAPLILVDGVIMSGSLADINIDDVESIEVVKGAAASALYGSRAGNGVISVITKRGKGLAANKPVITVRNELGMQNLSHYLKTSESHYYALASDWQTAQGKYTKYAGVTYPAGYADAGYHPGISGSRAIDADGYMDNPYGVYRNQQAEFFRTGLNMVNFISVANRTEKNNVYLSFENNKQEGVVKLTDGYQRQNFRFNIDQNITPWLRFSASNLWINRASSTAGSSSGLFYNIARMEKDVNLFAPNPDGQPYYLRINNFNAEITNPLYPLYKQKNSSKSRRWLANYNANIKFTEWADLDVVQTMEIQNDRSSSINPQDTWTRSGGTAATMGMSYTQGGMSQSTSESKVSNTQVTLNLGHKFGNFSARGKLSYLYENRHYESNYISASQFRISGIENFENFSTINDASSYIENEKAQNYFAILGMDWKEKILFDGMFRYDGSSLFGKDARWNPYYRASAAYRLSEDIKIKGIDELKIRAAYGTAGIRPGFDWQYEVYNLSNGNAVASQKGNTFLKPSQTEEKEIGLNVDFLKKFSLEVTYAMSTTKDQFLNVPLIPFLNDGFNSQWQNAGTVKSNTLEFTFGANWIKKKDFSWKTNVVFSRVQQKITELPIAPYLAGGQDFNGDQNMFYIKQGEVYGAIYGYRMVRTLDEMATQLPAGKTIADYVVNSEGYVIAKGTEGKPNELPIKKLNADGSLWYGKIGNGNPDFVAGISNILTYKNFQFYLLLDWKQGGDIYNGKEQRLVFNYISQKQDMTNVPADQKKAAAYWGAGMYDANNANAYWVEDGTYVKVREVSLGYTVPSKALGNIFNGFVKGINAKVVGRNLLTFSKYSGYDPEVGTIRFPVDGIYANPIYRNVAFSLQFTF</sequence>
<dbReference type="GO" id="GO:0015344">
    <property type="term" value="F:siderophore uptake transmembrane transporter activity"/>
    <property type="evidence" value="ECO:0007669"/>
    <property type="project" value="TreeGrafter"/>
</dbReference>
<name>A0A562SDW3_9BACT</name>
<dbReference type="InterPro" id="IPR008969">
    <property type="entry name" value="CarboxyPept-like_regulatory"/>
</dbReference>
<dbReference type="Gene3D" id="2.60.40.1120">
    <property type="entry name" value="Carboxypeptidase-like, regulatory domain"/>
    <property type="match status" value="1"/>
</dbReference>
<dbReference type="PANTHER" id="PTHR30069:SF29">
    <property type="entry name" value="HEMOGLOBIN AND HEMOGLOBIN-HAPTOGLOBIN-BINDING PROTEIN 1-RELATED"/>
    <property type="match status" value="1"/>
</dbReference>
<keyword evidence="1 3" id="KW-0732">Signal</keyword>
<gene>
    <name evidence="5" type="ORF">IQ13_3523</name>
</gene>
<reference evidence="5 6" key="1">
    <citation type="journal article" date="2015" name="Stand. Genomic Sci.">
        <title>Genomic Encyclopedia of Bacterial and Archaeal Type Strains, Phase III: the genomes of soil and plant-associated and newly described type strains.</title>
        <authorList>
            <person name="Whitman W.B."/>
            <person name="Woyke T."/>
            <person name="Klenk H.P."/>
            <person name="Zhou Y."/>
            <person name="Lilburn T.G."/>
            <person name="Beck B.J."/>
            <person name="De Vos P."/>
            <person name="Vandamme P."/>
            <person name="Eisen J.A."/>
            <person name="Garrity G."/>
            <person name="Hugenholtz P."/>
            <person name="Kyrpides N.C."/>
        </authorList>
    </citation>
    <scope>NUCLEOTIDE SEQUENCE [LARGE SCALE GENOMIC DNA]</scope>
    <source>
        <strain evidence="5 6">CGMCC 1.7271</strain>
    </source>
</reference>
<organism evidence="5 6">
    <name type="scientific">Lacibacter cauensis</name>
    <dbReference type="NCBI Taxonomy" id="510947"/>
    <lineage>
        <taxon>Bacteria</taxon>
        <taxon>Pseudomonadati</taxon>
        <taxon>Bacteroidota</taxon>
        <taxon>Chitinophagia</taxon>
        <taxon>Chitinophagales</taxon>
        <taxon>Chitinophagaceae</taxon>
        <taxon>Lacibacter</taxon>
    </lineage>
</organism>
<keyword evidence="2" id="KW-0813">Transport</keyword>
<dbReference type="PROSITE" id="PS52016">
    <property type="entry name" value="TONB_DEPENDENT_REC_3"/>
    <property type="match status" value="1"/>
</dbReference>
<dbReference type="PANTHER" id="PTHR30069">
    <property type="entry name" value="TONB-DEPENDENT OUTER MEMBRANE RECEPTOR"/>
    <property type="match status" value="1"/>
</dbReference>
<keyword evidence="2" id="KW-0998">Cell outer membrane</keyword>
<evidence type="ECO:0000256" key="2">
    <source>
        <dbReference type="PROSITE-ProRule" id="PRU01360"/>
    </source>
</evidence>
<feature type="domain" description="TonB-dependent receptor plug" evidence="4">
    <location>
        <begin position="115"/>
        <end position="222"/>
    </location>
</feature>